<evidence type="ECO:0000256" key="1">
    <source>
        <dbReference type="SAM" id="MobiDB-lite"/>
    </source>
</evidence>
<sequence length="253" mass="29647">MEVEILGQNDTEVGVEIFDGRQIGHVVHVGWDGEIKKHYADDYPKYREGRTFEQQRIMTQVEARAKLAAQREFPEAEIVNPEWIPEEVERGIEALQTMHVDDFAEQFETCYEMVTAPERFEDVTEETAQIITQPYIVDEDNDIEFVPTPIIQYRKDGEVQTTHRDSRMSKYDTSPGYPAKKFTITLPPMEFREGDYEFPDGFQVFLVEHMMAKIRDIYRHVGEEPPEPYADIDEELPGKLLTTEDKEYYDDDF</sequence>
<dbReference type="RefSeq" id="WP_198062885.1">
    <property type="nucleotide sequence ID" value="NZ_CP065856.1"/>
</dbReference>
<evidence type="ECO:0000313" key="3">
    <source>
        <dbReference type="Proteomes" id="UP000595001"/>
    </source>
</evidence>
<reference evidence="2 3" key="1">
    <citation type="submission" date="2020-12" db="EMBL/GenBank/DDBJ databases">
        <title>Halosimplex halophilum sp. nov. and Halosimplex salinum sp. nov., two new members of the genus Halosimplex.</title>
        <authorList>
            <person name="Cui H.L."/>
        </authorList>
    </citation>
    <scope>NUCLEOTIDE SEQUENCE [LARGE SCALE GENOMIC DNA]</scope>
    <source>
        <strain evidence="2 3">YGH94</strain>
    </source>
</reference>
<keyword evidence="3" id="KW-1185">Reference proteome</keyword>
<feature type="compositionally biased region" description="Acidic residues" evidence="1">
    <location>
        <begin position="225"/>
        <end position="235"/>
    </location>
</feature>
<protein>
    <submittedName>
        <fullName evidence="2">Uncharacterized protein</fullName>
    </submittedName>
</protein>
<dbReference type="KEGG" id="hlt:I7X12_05660"/>
<dbReference type="Proteomes" id="UP000595001">
    <property type="component" value="Chromosome"/>
</dbReference>
<dbReference type="InterPro" id="IPR058264">
    <property type="entry name" value="DUF7958"/>
</dbReference>
<dbReference type="Pfam" id="PF25858">
    <property type="entry name" value="DUF7958"/>
    <property type="match status" value="1"/>
</dbReference>
<accession>A0A7T3G0L1</accession>
<dbReference type="GeneID" id="60587959"/>
<dbReference type="OrthoDB" id="242611at2157"/>
<dbReference type="EMBL" id="CP065856">
    <property type="protein sequence ID" value="QPV64111.1"/>
    <property type="molecule type" value="Genomic_DNA"/>
</dbReference>
<evidence type="ECO:0000313" key="2">
    <source>
        <dbReference type="EMBL" id="QPV64111.1"/>
    </source>
</evidence>
<organism evidence="2 3">
    <name type="scientific">Halosimplex litoreum</name>
    <dbReference type="NCBI Taxonomy" id="1198301"/>
    <lineage>
        <taxon>Archaea</taxon>
        <taxon>Methanobacteriati</taxon>
        <taxon>Methanobacteriota</taxon>
        <taxon>Stenosarchaea group</taxon>
        <taxon>Halobacteria</taxon>
        <taxon>Halobacteriales</taxon>
        <taxon>Haloarculaceae</taxon>
        <taxon>Halosimplex</taxon>
    </lineage>
</organism>
<name>A0A7T3G0L1_9EURY</name>
<dbReference type="AlphaFoldDB" id="A0A7T3G0L1"/>
<gene>
    <name evidence="2" type="ORF">I7X12_05660</name>
</gene>
<proteinExistence type="predicted"/>
<feature type="region of interest" description="Disordered" evidence="1">
    <location>
        <begin position="225"/>
        <end position="253"/>
    </location>
</feature>